<dbReference type="Proteomes" id="UP000799291">
    <property type="component" value="Unassembled WGS sequence"/>
</dbReference>
<dbReference type="SUPFAM" id="SSF54768">
    <property type="entry name" value="dsRNA-binding domain-like"/>
    <property type="match status" value="1"/>
</dbReference>
<evidence type="ECO:0000313" key="1">
    <source>
        <dbReference type="EMBL" id="KAF2684396.1"/>
    </source>
</evidence>
<proteinExistence type="predicted"/>
<dbReference type="CDD" id="cd00048">
    <property type="entry name" value="DSRM_SF"/>
    <property type="match status" value="1"/>
</dbReference>
<name>A0A6G1J1K1_9PLEO</name>
<dbReference type="EMBL" id="MU005581">
    <property type="protein sequence ID" value="KAF2684396.1"/>
    <property type="molecule type" value="Genomic_DNA"/>
</dbReference>
<dbReference type="PANTHER" id="PTHR42030">
    <property type="entry name" value="DRBM DOMAIN-CONTAINING PROTEIN"/>
    <property type="match status" value="1"/>
</dbReference>
<evidence type="ECO:0000313" key="2">
    <source>
        <dbReference type="Proteomes" id="UP000799291"/>
    </source>
</evidence>
<reference evidence="1" key="1">
    <citation type="journal article" date="2020" name="Stud. Mycol.">
        <title>101 Dothideomycetes genomes: a test case for predicting lifestyles and emergence of pathogens.</title>
        <authorList>
            <person name="Haridas S."/>
            <person name="Albert R."/>
            <person name="Binder M."/>
            <person name="Bloem J."/>
            <person name="Labutti K."/>
            <person name="Salamov A."/>
            <person name="Andreopoulos B."/>
            <person name="Baker S."/>
            <person name="Barry K."/>
            <person name="Bills G."/>
            <person name="Bluhm B."/>
            <person name="Cannon C."/>
            <person name="Castanera R."/>
            <person name="Culley D."/>
            <person name="Daum C."/>
            <person name="Ezra D."/>
            <person name="Gonzalez J."/>
            <person name="Henrissat B."/>
            <person name="Kuo A."/>
            <person name="Liang C."/>
            <person name="Lipzen A."/>
            <person name="Lutzoni F."/>
            <person name="Magnuson J."/>
            <person name="Mondo S."/>
            <person name="Nolan M."/>
            <person name="Ohm R."/>
            <person name="Pangilinan J."/>
            <person name="Park H.-J."/>
            <person name="Ramirez L."/>
            <person name="Alfaro M."/>
            <person name="Sun H."/>
            <person name="Tritt A."/>
            <person name="Yoshinaga Y."/>
            <person name="Zwiers L.-H."/>
            <person name="Turgeon B."/>
            <person name="Goodwin S."/>
            <person name="Spatafora J."/>
            <person name="Crous P."/>
            <person name="Grigoriev I."/>
        </authorList>
    </citation>
    <scope>NUCLEOTIDE SEQUENCE</scope>
    <source>
        <strain evidence="1">CBS 122367</strain>
    </source>
</reference>
<dbReference type="OrthoDB" id="5418749at2759"/>
<keyword evidence="2" id="KW-1185">Reference proteome</keyword>
<sequence>MAAGATWSQRLREHCAARGFSEPAWQDISDRRGGRTAWSCIVNVQGQHHPARFWYDGAFMQQAREDAAEMALRNITGYANTNADPPPASHYARS</sequence>
<gene>
    <name evidence="1" type="ORF">K458DRAFT_417981</name>
</gene>
<protein>
    <recommendedName>
        <fullName evidence="3">DRBM domain-containing protein</fullName>
    </recommendedName>
</protein>
<dbReference type="PANTHER" id="PTHR42030:SF1">
    <property type="entry name" value="DRBM DOMAIN-CONTAINING PROTEIN"/>
    <property type="match status" value="1"/>
</dbReference>
<dbReference type="AlphaFoldDB" id="A0A6G1J1K1"/>
<evidence type="ECO:0008006" key="3">
    <source>
        <dbReference type="Google" id="ProtNLM"/>
    </source>
</evidence>
<accession>A0A6G1J1K1</accession>
<organism evidence="1 2">
    <name type="scientific">Lentithecium fluviatile CBS 122367</name>
    <dbReference type="NCBI Taxonomy" id="1168545"/>
    <lineage>
        <taxon>Eukaryota</taxon>
        <taxon>Fungi</taxon>
        <taxon>Dikarya</taxon>
        <taxon>Ascomycota</taxon>
        <taxon>Pezizomycotina</taxon>
        <taxon>Dothideomycetes</taxon>
        <taxon>Pleosporomycetidae</taxon>
        <taxon>Pleosporales</taxon>
        <taxon>Massarineae</taxon>
        <taxon>Lentitheciaceae</taxon>
        <taxon>Lentithecium</taxon>
    </lineage>
</organism>